<dbReference type="Gene3D" id="1.10.10.60">
    <property type="entry name" value="Homeodomain-like"/>
    <property type="match status" value="2"/>
</dbReference>
<dbReference type="SUPFAM" id="SSF52172">
    <property type="entry name" value="CheY-like"/>
    <property type="match status" value="1"/>
</dbReference>
<dbReference type="InterPro" id="IPR001789">
    <property type="entry name" value="Sig_transdc_resp-reg_receiver"/>
</dbReference>
<dbReference type="SMART" id="SM00342">
    <property type="entry name" value="HTH_ARAC"/>
    <property type="match status" value="1"/>
</dbReference>
<feature type="domain" description="HTH araC/xylS-type" evidence="7">
    <location>
        <begin position="430"/>
        <end position="528"/>
    </location>
</feature>
<protein>
    <recommendedName>
        <fullName evidence="1">Stage 0 sporulation protein A homolog</fullName>
    </recommendedName>
</protein>
<evidence type="ECO:0000259" key="7">
    <source>
        <dbReference type="PROSITE" id="PS01124"/>
    </source>
</evidence>
<dbReference type="InterPro" id="IPR018062">
    <property type="entry name" value="HTH_AraC-typ_CS"/>
</dbReference>
<accession>A0ABZ3EXQ4</accession>
<dbReference type="InterPro" id="IPR011006">
    <property type="entry name" value="CheY-like_superfamily"/>
</dbReference>
<dbReference type="EMBL" id="CP146256">
    <property type="protein sequence ID" value="XAH74173.1"/>
    <property type="molecule type" value="Genomic_DNA"/>
</dbReference>
<evidence type="ECO:0000313" key="10">
    <source>
        <dbReference type="Proteomes" id="UP001451571"/>
    </source>
</evidence>
<gene>
    <name evidence="9" type="ORF">V6984_22180</name>
</gene>
<reference evidence="9 10" key="1">
    <citation type="submission" date="2024-02" db="EMBL/GenBank/DDBJ databases">
        <title>Bacterial strain from lacustrine sediment.</title>
        <authorList>
            <person name="Petit C."/>
            <person name="Fadhlaoui K."/>
        </authorList>
    </citation>
    <scope>NUCLEOTIDE SEQUENCE [LARGE SCALE GENOMIC DNA]</scope>
    <source>
        <strain evidence="9 10">IPX-CK</strain>
    </source>
</reference>
<dbReference type="PANTHER" id="PTHR43280">
    <property type="entry name" value="ARAC-FAMILY TRANSCRIPTIONAL REGULATOR"/>
    <property type="match status" value="1"/>
</dbReference>
<keyword evidence="2" id="KW-0805">Transcription regulation</keyword>
<keyword evidence="3" id="KW-0238">DNA-binding</keyword>
<dbReference type="Gene3D" id="3.40.50.2300">
    <property type="match status" value="1"/>
</dbReference>
<evidence type="ECO:0000313" key="9">
    <source>
        <dbReference type="EMBL" id="XAH74173.1"/>
    </source>
</evidence>
<dbReference type="RefSeq" id="WP_342757767.1">
    <property type="nucleotide sequence ID" value="NZ_CP146256.1"/>
</dbReference>
<dbReference type="SUPFAM" id="SSF46689">
    <property type="entry name" value="Homeodomain-like"/>
    <property type="match status" value="2"/>
</dbReference>
<dbReference type="Proteomes" id="UP001451571">
    <property type="component" value="Chromosome"/>
</dbReference>
<evidence type="ECO:0000256" key="1">
    <source>
        <dbReference type="ARBA" id="ARBA00018672"/>
    </source>
</evidence>
<dbReference type="PROSITE" id="PS00041">
    <property type="entry name" value="HTH_ARAC_FAMILY_1"/>
    <property type="match status" value="1"/>
</dbReference>
<feature type="domain" description="Response regulatory" evidence="8">
    <location>
        <begin position="2"/>
        <end position="119"/>
    </location>
</feature>
<evidence type="ECO:0000256" key="5">
    <source>
        <dbReference type="ARBA" id="ARBA00024867"/>
    </source>
</evidence>
<evidence type="ECO:0000256" key="4">
    <source>
        <dbReference type="ARBA" id="ARBA00023163"/>
    </source>
</evidence>
<evidence type="ECO:0000259" key="8">
    <source>
        <dbReference type="PROSITE" id="PS50110"/>
    </source>
</evidence>
<keyword evidence="6" id="KW-0597">Phosphoprotein</keyword>
<dbReference type="PROSITE" id="PS50110">
    <property type="entry name" value="RESPONSE_REGULATORY"/>
    <property type="match status" value="1"/>
</dbReference>
<keyword evidence="10" id="KW-1185">Reference proteome</keyword>
<evidence type="ECO:0000256" key="3">
    <source>
        <dbReference type="ARBA" id="ARBA00023125"/>
    </source>
</evidence>
<evidence type="ECO:0000256" key="6">
    <source>
        <dbReference type="PROSITE-ProRule" id="PRU00169"/>
    </source>
</evidence>
<name>A0ABZ3EXQ4_9FIRM</name>
<proteinExistence type="predicted"/>
<dbReference type="PANTHER" id="PTHR43280:SF2">
    <property type="entry name" value="HTH-TYPE TRANSCRIPTIONAL REGULATOR EXSA"/>
    <property type="match status" value="1"/>
</dbReference>
<sequence length="533" mass="62507">MTILIIDDQISVVSGLIFGIDWKKTGIQKVLKAYSANEAKEIIKSQKVDIMLCDIEMPVENGLSLFSWVRRNEYDIECIFLTAHADFIYAKEAIQLGSFDYILQPARYEEIEKAVEKLIGKIQIRRKKEEMAYCSDLFQKRRDILLDAVLQRMFLETGDLQKQALNDLKNLNIPLAEDEKSYVVWLQIQEENTQMKEWDSDLLKYAITNILEELFYNYGYGVLLYARDRNEYIIYFYRKESHSIEKEIVLQQLAHFIELYREYYGCTVRGYIAGCEKLSHIRIAVEQLEIVKQKDVTKGNTVMDADDIKNSPAGYEQVRKYFAAIEPLLQNELYEKICDDVLEIIENMAEKKVISSEILKCFYQDFLSLVYQAAAKYGKTLSEMFDEEEQRERALSAYSSLEDMKWFIKYIMAYLNEMSMSDEKQKSQIDSIRQYIRSNMEMDIKRTDIAELVHLNPNYVSRLFKSETGMSLKEYIMSEKMELAKDLVRSTNLPISVITMKVGYNNFSYFAQVYKKMNGLSPLEDREVNGKMR</sequence>
<dbReference type="CDD" id="cd17536">
    <property type="entry name" value="REC_YesN-like"/>
    <property type="match status" value="1"/>
</dbReference>
<comment type="function">
    <text evidence="5">May play the central regulatory role in sporulation. It may be an element of the effector pathway responsible for the activation of sporulation genes in response to nutritional stress. Spo0A may act in concert with spo0H (a sigma factor) to control the expression of some genes that are critical to the sporulation process.</text>
</comment>
<dbReference type="PROSITE" id="PS01124">
    <property type="entry name" value="HTH_ARAC_FAMILY_2"/>
    <property type="match status" value="1"/>
</dbReference>
<dbReference type="Pfam" id="PF00072">
    <property type="entry name" value="Response_reg"/>
    <property type="match status" value="1"/>
</dbReference>
<dbReference type="Pfam" id="PF12833">
    <property type="entry name" value="HTH_18"/>
    <property type="match status" value="1"/>
</dbReference>
<organism evidence="9 10">
    <name type="scientific">Kineothrix sedimenti</name>
    <dbReference type="NCBI Taxonomy" id="3123317"/>
    <lineage>
        <taxon>Bacteria</taxon>
        <taxon>Bacillati</taxon>
        <taxon>Bacillota</taxon>
        <taxon>Clostridia</taxon>
        <taxon>Lachnospirales</taxon>
        <taxon>Lachnospiraceae</taxon>
        <taxon>Kineothrix</taxon>
    </lineage>
</organism>
<evidence type="ECO:0000256" key="2">
    <source>
        <dbReference type="ARBA" id="ARBA00023015"/>
    </source>
</evidence>
<feature type="modified residue" description="4-aspartylphosphate" evidence="6">
    <location>
        <position position="54"/>
    </location>
</feature>
<keyword evidence="4" id="KW-0804">Transcription</keyword>
<dbReference type="InterPro" id="IPR018060">
    <property type="entry name" value="HTH_AraC"/>
</dbReference>
<dbReference type="SMART" id="SM00448">
    <property type="entry name" value="REC"/>
    <property type="match status" value="1"/>
</dbReference>
<dbReference type="InterPro" id="IPR009057">
    <property type="entry name" value="Homeodomain-like_sf"/>
</dbReference>